<feature type="binding site" evidence="7">
    <location>
        <position position="135"/>
    </location>
    <ligand>
        <name>Mg(2+)</name>
        <dbReference type="ChEBI" id="CHEBI:18420"/>
    </ligand>
</feature>
<keyword evidence="5 8" id="KW-1133">Transmembrane helix</keyword>
<dbReference type="GO" id="GO:0016780">
    <property type="term" value="F:phosphotransferase activity, for other substituted phosphate groups"/>
    <property type="evidence" value="ECO:0007669"/>
    <property type="project" value="InterPro"/>
</dbReference>
<evidence type="ECO:0000256" key="2">
    <source>
        <dbReference type="ARBA" id="ARBA00022475"/>
    </source>
</evidence>
<dbReference type="PANTHER" id="PTHR22926">
    <property type="entry name" value="PHOSPHO-N-ACETYLMURAMOYL-PENTAPEPTIDE-TRANSFERASE"/>
    <property type="match status" value="1"/>
</dbReference>
<feature type="transmembrane region" description="Helical" evidence="8">
    <location>
        <begin position="117"/>
        <end position="136"/>
    </location>
</feature>
<keyword evidence="4 8" id="KW-0812">Transmembrane</keyword>
<dbReference type="GO" id="GO:0005886">
    <property type="term" value="C:plasma membrane"/>
    <property type="evidence" value="ECO:0007669"/>
    <property type="project" value="UniProtKB-SubCell"/>
</dbReference>
<feature type="transmembrane region" description="Helical" evidence="8">
    <location>
        <begin position="94"/>
        <end position="111"/>
    </location>
</feature>
<evidence type="ECO:0000256" key="4">
    <source>
        <dbReference type="ARBA" id="ARBA00022692"/>
    </source>
</evidence>
<sequence>MNELLIENLLLLLVLCLVAVAYLRMADKLNIIDKPNQRSSHTRITVRGGGVIFPVSLLLYSIVHGFPYLYFIAGLTLIAVISFADDLKHQSRKLRLAVHFAAVSLLLFQVNEMSLPYWLLPILFVLSIGVINAYNFMDGINGITKRVCYHHVADPYFLTSGGFVYRCTIPVCFTYRSIGICIHELS</sequence>
<protein>
    <recommendedName>
        <fullName evidence="11">UDP-GlcNAc--UDP-phosphate GlcNAc-1-phosphate transferase</fullName>
    </recommendedName>
</protein>
<dbReference type="Pfam" id="PF00953">
    <property type="entry name" value="Glycos_transf_4"/>
    <property type="match status" value="1"/>
</dbReference>
<proteinExistence type="predicted"/>
<dbReference type="Proteomes" id="UP000426027">
    <property type="component" value="Chromosome"/>
</dbReference>
<comment type="cofactor">
    <cofactor evidence="7">
        <name>Mg(2+)</name>
        <dbReference type="ChEBI" id="CHEBI:18420"/>
    </cofactor>
</comment>
<evidence type="ECO:0000256" key="7">
    <source>
        <dbReference type="PIRSR" id="PIRSR600715-1"/>
    </source>
</evidence>
<reference evidence="9 10" key="1">
    <citation type="submission" date="2019-11" db="EMBL/GenBank/DDBJ databases">
        <authorList>
            <person name="Im W.T."/>
        </authorList>
    </citation>
    <scope>NUCLEOTIDE SEQUENCE [LARGE SCALE GENOMIC DNA]</scope>
    <source>
        <strain evidence="9 10">SB-02</strain>
    </source>
</reference>
<dbReference type="GO" id="GO:0009103">
    <property type="term" value="P:lipopolysaccharide biosynthetic process"/>
    <property type="evidence" value="ECO:0007669"/>
    <property type="project" value="TreeGrafter"/>
</dbReference>
<gene>
    <name evidence="9" type="ORF">GLV81_12170</name>
</gene>
<dbReference type="RefSeq" id="WP_157479107.1">
    <property type="nucleotide sequence ID" value="NZ_CP046566.1"/>
</dbReference>
<keyword evidence="2" id="KW-1003">Cell membrane</keyword>
<evidence type="ECO:0000256" key="1">
    <source>
        <dbReference type="ARBA" id="ARBA00004651"/>
    </source>
</evidence>
<comment type="subcellular location">
    <subcellularLocation>
        <location evidence="1">Cell membrane</location>
        <topology evidence="1">Multi-pass membrane protein</topology>
    </subcellularLocation>
</comment>
<evidence type="ECO:0008006" key="11">
    <source>
        <dbReference type="Google" id="ProtNLM"/>
    </source>
</evidence>
<feature type="transmembrane region" description="Helical" evidence="8">
    <location>
        <begin position="68"/>
        <end position="87"/>
    </location>
</feature>
<evidence type="ECO:0000256" key="5">
    <source>
        <dbReference type="ARBA" id="ARBA00022989"/>
    </source>
</evidence>
<accession>A0A6I6G8W4</accession>
<keyword evidence="3" id="KW-0808">Transferase</keyword>
<evidence type="ECO:0000313" key="9">
    <source>
        <dbReference type="EMBL" id="QGW28754.1"/>
    </source>
</evidence>
<keyword evidence="6 8" id="KW-0472">Membrane</keyword>
<keyword evidence="10" id="KW-1185">Reference proteome</keyword>
<feature type="transmembrane region" description="Helical" evidence="8">
    <location>
        <begin position="6"/>
        <end position="23"/>
    </location>
</feature>
<evidence type="ECO:0000256" key="8">
    <source>
        <dbReference type="SAM" id="Phobius"/>
    </source>
</evidence>
<evidence type="ECO:0000313" key="10">
    <source>
        <dbReference type="Proteomes" id="UP000426027"/>
    </source>
</evidence>
<evidence type="ECO:0000256" key="3">
    <source>
        <dbReference type="ARBA" id="ARBA00022679"/>
    </source>
</evidence>
<evidence type="ECO:0000256" key="6">
    <source>
        <dbReference type="ARBA" id="ARBA00023136"/>
    </source>
</evidence>
<dbReference type="AlphaFoldDB" id="A0A6I6G8W4"/>
<name>A0A6I6G8W4_9BACT</name>
<keyword evidence="7" id="KW-0460">Magnesium</keyword>
<dbReference type="GO" id="GO:0071555">
    <property type="term" value="P:cell wall organization"/>
    <property type="evidence" value="ECO:0007669"/>
    <property type="project" value="TreeGrafter"/>
</dbReference>
<keyword evidence="7" id="KW-0479">Metal-binding</keyword>
<dbReference type="InterPro" id="IPR000715">
    <property type="entry name" value="Glycosyl_transferase_4"/>
</dbReference>
<dbReference type="KEGG" id="fls:GLV81_12170"/>
<dbReference type="PANTHER" id="PTHR22926:SF3">
    <property type="entry name" value="UNDECAPRENYL-PHOSPHATE ALPHA-N-ACETYLGLUCOSAMINYL 1-PHOSPHATE TRANSFERASE"/>
    <property type="match status" value="1"/>
</dbReference>
<dbReference type="EMBL" id="CP046566">
    <property type="protein sequence ID" value="QGW28754.1"/>
    <property type="molecule type" value="Genomic_DNA"/>
</dbReference>
<dbReference type="GO" id="GO:0046872">
    <property type="term" value="F:metal ion binding"/>
    <property type="evidence" value="ECO:0007669"/>
    <property type="project" value="UniProtKB-KW"/>
</dbReference>
<dbReference type="GO" id="GO:0044038">
    <property type="term" value="P:cell wall macromolecule biosynthetic process"/>
    <property type="evidence" value="ECO:0007669"/>
    <property type="project" value="TreeGrafter"/>
</dbReference>
<feature type="transmembrane region" description="Helical" evidence="8">
    <location>
        <begin position="44"/>
        <end position="62"/>
    </location>
</feature>
<organism evidence="9 10">
    <name type="scientific">Phnomibacter ginsenosidimutans</name>
    <dbReference type="NCBI Taxonomy" id="2676868"/>
    <lineage>
        <taxon>Bacteria</taxon>
        <taxon>Pseudomonadati</taxon>
        <taxon>Bacteroidota</taxon>
        <taxon>Chitinophagia</taxon>
        <taxon>Chitinophagales</taxon>
        <taxon>Chitinophagaceae</taxon>
        <taxon>Phnomibacter</taxon>
    </lineage>
</organism>